<gene>
    <name evidence="1" type="ORF">UW79_C0019G0019</name>
</gene>
<dbReference type="Proteomes" id="UP000034032">
    <property type="component" value="Unassembled WGS sequence"/>
</dbReference>
<reference evidence="1 2" key="1">
    <citation type="journal article" date="2015" name="Nature">
        <title>rRNA introns, odd ribosomes, and small enigmatic genomes across a large radiation of phyla.</title>
        <authorList>
            <person name="Brown C.T."/>
            <person name="Hug L.A."/>
            <person name="Thomas B.C."/>
            <person name="Sharon I."/>
            <person name="Castelle C.J."/>
            <person name="Singh A."/>
            <person name="Wilkins M.J."/>
            <person name="Williams K.H."/>
            <person name="Banfield J.F."/>
        </authorList>
    </citation>
    <scope>NUCLEOTIDE SEQUENCE [LARGE SCALE GENOMIC DNA]</scope>
</reference>
<proteinExistence type="predicted"/>
<evidence type="ECO:0008006" key="3">
    <source>
        <dbReference type="Google" id="ProtNLM"/>
    </source>
</evidence>
<accession>A0A0G1KCW8</accession>
<sequence>MALDSNKFVHIKRAEIDKALSVDSVAGKRMIPPFNGFSERPFGILEDHQVKDGLPEIHTHEEDLWIGLEGEAIFTLGGELVEPYFKKLADGSEDEREIKGKSIAGGTEVIVGTGDVLWIPAGVPHMHTASGTARLLIYKNPKR</sequence>
<evidence type="ECO:0000313" key="1">
    <source>
        <dbReference type="EMBL" id="KKT81463.1"/>
    </source>
</evidence>
<comment type="caution">
    <text evidence="1">The sequence shown here is derived from an EMBL/GenBank/DDBJ whole genome shotgun (WGS) entry which is preliminary data.</text>
</comment>
<dbReference type="InterPro" id="IPR014710">
    <property type="entry name" value="RmlC-like_jellyroll"/>
</dbReference>
<dbReference type="Gene3D" id="2.60.120.10">
    <property type="entry name" value="Jelly Rolls"/>
    <property type="match status" value="1"/>
</dbReference>
<dbReference type="AlphaFoldDB" id="A0A0G1KCW8"/>
<evidence type="ECO:0000313" key="2">
    <source>
        <dbReference type="Proteomes" id="UP000034032"/>
    </source>
</evidence>
<name>A0A0G1KCW8_9BACT</name>
<dbReference type="SUPFAM" id="SSF51182">
    <property type="entry name" value="RmlC-like cupins"/>
    <property type="match status" value="1"/>
</dbReference>
<dbReference type="InterPro" id="IPR011051">
    <property type="entry name" value="RmlC_Cupin_sf"/>
</dbReference>
<protein>
    <recommendedName>
        <fullName evidence="3">Cupin type-1 domain-containing protein</fullName>
    </recommendedName>
</protein>
<organism evidence="1 2">
    <name type="scientific">Candidatus Yanofskybacteria bacterium GW2011_GWA2_44_9</name>
    <dbReference type="NCBI Taxonomy" id="1619025"/>
    <lineage>
        <taxon>Bacteria</taxon>
        <taxon>Candidatus Yanofskyibacteriota</taxon>
    </lineage>
</organism>
<dbReference type="EMBL" id="LCJR01000019">
    <property type="protein sequence ID" value="KKT81463.1"/>
    <property type="molecule type" value="Genomic_DNA"/>
</dbReference>